<dbReference type="AlphaFoldDB" id="A0A317Q8H3"/>
<proteinExistence type="predicted"/>
<dbReference type="SUPFAM" id="SSF53448">
    <property type="entry name" value="Nucleotide-diphospho-sugar transferases"/>
    <property type="match status" value="1"/>
</dbReference>
<dbReference type="Gene3D" id="3.90.550.20">
    <property type="match status" value="1"/>
</dbReference>
<dbReference type="Proteomes" id="UP000246744">
    <property type="component" value="Unassembled WGS sequence"/>
</dbReference>
<dbReference type="EMBL" id="QGTS01000002">
    <property type="protein sequence ID" value="PWW11671.1"/>
    <property type="molecule type" value="Genomic_DNA"/>
</dbReference>
<evidence type="ECO:0000313" key="3">
    <source>
        <dbReference type="Proteomes" id="UP000246744"/>
    </source>
</evidence>
<dbReference type="OrthoDB" id="6316384at2"/>
<dbReference type="InterPro" id="IPR029044">
    <property type="entry name" value="Nucleotide-diphossugar_trans"/>
</dbReference>
<evidence type="ECO:0000313" key="2">
    <source>
        <dbReference type="EMBL" id="PWW11671.1"/>
    </source>
</evidence>
<reference evidence="2 3" key="1">
    <citation type="submission" date="2018-05" db="EMBL/GenBank/DDBJ databases">
        <title>Genomic Encyclopedia of Type Strains, Phase IV (KMG-IV): sequencing the most valuable type-strain genomes for metagenomic binning, comparative biology and taxonomic classification.</title>
        <authorList>
            <person name="Goeker M."/>
        </authorList>
    </citation>
    <scope>NUCLEOTIDE SEQUENCE [LARGE SCALE GENOMIC DNA]</scope>
    <source>
        <strain evidence="2 3">DSM 19579</strain>
    </source>
</reference>
<comment type="caution">
    <text evidence="2">The sequence shown here is derived from an EMBL/GenBank/DDBJ whole genome shotgun (WGS) entry which is preliminary data.</text>
</comment>
<accession>A0A317Q8H3</accession>
<dbReference type="RefSeq" id="WP_110024943.1">
    <property type="nucleotide sequence ID" value="NZ_QGTS01000002.1"/>
</dbReference>
<keyword evidence="3" id="KW-1185">Reference proteome</keyword>
<gene>
    <name evidence="2" type="ORF">DES37_102281</name>
</gene>
<evidence type="ECO:0000256" key="1">
    <source>
        <dbReference type="SAM" id="MobiDB-lite"/>
    </source>
</evidence>
<protein>
    <submittedName>
        <fullName evidence="2">Uncharacterized protein</fullName>
    </submittedName>
</protein>
<sequence>MYSQIGKFKENKSQSVVDSVTPKESGRTHRSGFVDNRPETTAQRKLNELANNIHSQITPFLLMSRFPQVNLIPIQRVLKTKEDMPKELLEAINFLNAVESMLPFKDQSYNGIARTCLKVLKNTDYNVDGYGAEINKFVQSFESRLPPEEIQEVLSPEQRNIHSIWVQGEYDEETELREGLKTREGSGAAGWKNLIWVYQKNAEVEPSLFQSVGGVIARPRKLGNLDISEVDFRATLLEWKGRPDWIDVFIHIMDILIEKKSFVAMSDIMRMIILYYQGGLYQDVKIQLQTPNASFFSEPLVNVDKLQMTNESRMENWAMVAQAGCQMIENIMIATLHQFPPTEVLRRMPLNYVDKVYSGAHKQLHENKGPWNRISYIVNKLNYIQDVNKGLKLHNPRDMNSWADSDSSELEEFDKPIVVQPVEFSSENVKWKVAVLFSELRSMWGRPPEGYIAVEMKNMKDKVFAIGHIDVKADLNKVIFEMYDAMANILMIDYADANMAIANNTQITVMASSSLQSGIDIAEDAARKVFRGQVTHQFI</sequence>
<organism evidence="2 3">
    <name type="scientific">Mangrovibacter plantisponsor</name>
    <dbReference type="NCBI Taxonomy" id="451513"/>
    <lineage>
        <taxon>Bacteria</taxon>
        <taxon>Pseudomonadati</taxon>
        <taxon>Pseudomonadota</taxon>
        <taxon>Gammaproteobacteria</taxon>
        <taxon>Enterobacterales</taxon>
        <taxon>Enterobacteriaceae</taxon>
        <taxon>Mangrovibacter</taxon>
    </lineage>
</organism>
<feature type="region of interest" description="Disordered" evidence="1">
    <location>
        <begin position="1"/>
        <end position="38"/>
    </location>
</feature>
<name>A0A317Q8H3_9ENTR</name>